<evidence type="ECO:0000256" key="1">
    <source>
        <dbReference type="ARBA" id="ARBA00004651"/>
    </source>
</evidence>
<evidence type="ECO:0000256" key="6">
    <source>
        <dbReference type="ARBA" id="ARBA00023136"/>
    </source>
</evidence>
<dbReference type="EMBL" id="BSOA01000053">
    <property type="protein sequence ID" value="GLQ91047.1"/>
    <property type="molecule type" value="Genomic_DNA"/>
</dbReference>
<comment type="caution">
    <text evidence="8">The sequence shown here is derived from an EMBL/GenBank/DDBJ whole genome shotgun (WGS) entry which is preliminary data.</text>
</comment>
<comment type="subcellular location">
    <subcellularLocation>
        <location evidence="1">Cell membrane</location>
        <topology evidence="1">Multi-pass membrane protein</topology>
    </subcellularLocation>
</comment>
<feature type="transmembrane region" description="Helical" evidence="7">
    <location>
        <begin position="68"/>
        <end position="89"/>
    </location>
</feature>
<sequence length="92" mass="9542">MTSFNLGGFYMHGILAWLIIGAIAGWLAGQFVKGSGFGLLVDIIVGIAGAFIGGWLTGVLGIHLGGGWIMSIITATLGAVVLLFLIRLVKRA</sequence>
<feature type="transmembrane region" description="Helical" evidence="7">
    <location>
        <begin position="6"/>
        <end position="27"/>
    </location>
</feature>
<protein>
    <recommendedName>
        <fullName evidence="10">Transglycosylase associated protein</fullName>
    </recommendedName>
</protein>
<evidence type="ECO:0000313" key="8">
    <source>
        <dbReference type="EMBL" id="GLQ91047.1"/>
    </source>
</evidence>
<dbReference type="Pfam" id="PF04226">
    <property type="entry name" value="Transgly_assoc"/>
    <property type="match status" value="1"/>
</dbReference>
<organism evidence="8 9">
    <name type="scientific">Dyella flagellata</name>
    <dbReference type="NCBI Taxonomy" id="1867833"/>
    <lineage>
        <taxon>Bacteria</taxon>
        <taxon>Pseudomonadati</taxon>
        <taxon>Pseudomonadota</taxon>
        <taxon>Gammaproteobacteria</taxon>
        <taxon>Lysobacterales</taxon>
        <taxon>Rhodanobacteraceae</taxon>
        <taxon>Dyella</taxon>
    </lineage>
</organism>
<comment type="similarity">
    <text evidence="2">Belongs to the UPF0410 family.</text>
</comment>
<gene>
    <name evidence="8" type="ORF">GCM10007898_46230</name>
</gene>
<evidence type="ECO:0000256" key="3">
    <source>
        <dbReference type="ARBA" id="ARBA00022475"/>
    </source>
</evidence>
<evidence type="ECO:0000256" key="5">
    <source>
        <dbReference type="ARBA" id="ARBA00022989"/>
    </source>
</evidence>
<proteinExistence type="inferred from homology"/>
<dbReference type="PANTHER" id="PTHR33884:SF3">
    <property type="entry name" value="UPF0410 PROTEIN YMGE"/>
    <property type="match status" value="1"/>
</dbReference>
<keyword evidence="6 7" id="KW-0472">Membrane</keyword>
<dbReference type="PANTHER" id="PTHR33884">
    <property type="entry name" value="UPF0410 PROTEIN YMGE"/>
    <property type="match status" value="1"/>
</dbReference>
<keyword evidence="3" id="KW-1003">Cell membrane</keyword>
<evidence type="ECO:0000256" key="7">
    <source>
        <dbReference type="SAM" id="Phobius"/>
    </source>
</evidence>
<evidence type="ECO:0000313" key="9">
    <source>
        <dbReference type="Proteomes" id="UP001156627"/>
    </source>
</evidence>
<reference evidence="9" key="1">
    <citation type="journal article" date="2019" name="Int. J. Syst. Evol. Microbiol.">
        <title>The Global Catalogue of Microorganisms (GCM) 10K type strain sequencing project: providing services to taxonomists for standard genome sequencing and annotation.</title>
        <authorList>
            <consortium name="The Broad Institute Genomics Platform"/>
            <consortium name="The Broad Institute Genome Sequencing Center for Infectious Disease"/>
            <person name="Wu L."/>
            <person name="Ma J."/>
        </authorList>
    </citation>
    <scope>NUCLEOTIDE SEQUENCE [LARGE SCALE GENOMIC DNA]</scope>
    <source>
        <strain evidence="9">NBRC 111981</strain>
    </source>
</reference>
<evidence type="ECO:0000256" key="2">
    <source>
        <dbReference type="ARBA" id="ARBA00011006"/>
    </source>
</evidence>
<feature type="transmembrane region" description="Helical" evidence="7">
    <location>
        <begin position="39"/>
        <end position="62"/>
    </location>
</feature>
<evidence type="ECO:0008006" key="10">
    <source>
        <dbReference type="Google" id="ProtNLM"/>
    </source>
</evidence>
<keyword evidence="9" id="KW-1185">Reference proteome</keyword>
<evidence type="ECO:0000256" key="4">
    <source>
        <dbReference type="ARBA" id="ARBA00022692"/>
    </source>
</evidence>
<keyword evidence="5 7" id="KW-1133">Transmembrane helix</keyword>
<keyword evidence="4 7" id="KW-0812">Transmembrane</keyword>
<dbReference type="InterPro" id="IPR007341">
    <property type="entry name" value="Transgly_assoc"/>
</dbReference>
<name>A0ABQ5XI70_9GAMM</name>
<accession>A0ABQ5XI70</accession>
<dbReference type="Proteomes" id="UP001156627">
    <property type="component" value="Unassembled WGS sequence"/>
</dbReference>